<dbReference type="PROSITE" id="PS50011">
    <property type="entry name" value="PROTEIN_KINASE_DOM"/>
    <property type="match status" value="1"/>
</dbReference>
<feature type="domain" description="Protein kinase" evidence="5">
    <location>
        <begin position="732"/>
        <end position="1010"/>
    </location>
</feature>
<evidence type="ECO:0000259" key="5">
    <source>
        <dbReference type="PROSITE" id="PS50011"/>
    </source>
</evidence>
<dbReference type="OrthoDB" id="4062651at2759"/>
<dbReference type="GO" id="GO:0005524">
    <property type="term" value="F:ATP binding"/>
    <property type="evidence" value="ECO:0007669"/>
    <property type="project" value="UniProtKB-UniRule"/>
</dbReference>
<name>A0A8J9VDM4_BRALA</name>
<dbReference type="PANTHER" id="PTHR26392:SF92">
    <property type="entry name" value="PROTEIN KINASE DOMAIN-CONTAINING PROTEIN"/>
    <property type="match status" value="1"/>
</dbReference>
<feature type="binding site" evidence="3">
    <location>
        <position position="763"/>
    </location>
    <ligand>
        <name>ATP</name>
        <dbReference type="ChEBI" id="CHEBI:30616"/>
    </ligand>
</feature>
<sequence length="1012" mass="113351">MAESTPLTEQDIENLSDIMGAMSMLDQYGVPMEGVTNLDQAKARLRGKLSENSGGRVRKPGDAANIMKEVLQADKESRHELLHLCNAADTLLMTTVEHDVRQHLNIIFGDVADILKKCRDQLEKDDCPILVAGETSAGKSTLLNVLLGENILPATLLSTTSVICEIKYDKKKKAVIHLNEPDPQTGLTELTEYLTGPTEADLKKISQYIHTKGGARDASSTCNKVEIYWPLPLLEGGIFIVDSPGVGESSQMDEHVSEYISEAYAFMYVINSANAGGVQPGRLLKLLELSKRIGPKDLHLFDPKAAIFVCNKWDQVPDHEKEEVKRDTMRKLKQYWPSLDESQLFYLSAVKAQEAVGYVTDDLDRLLDGIDSLLPRSLRHKLTLQYSWIWTLVKEATKVVRAKLNNAMRSQDERETKAREVLTRLLNFKMFTDKYIQMLAEDLERKARDAVKRLRGHLQSDVTKAAIVRDTLKEAPSLTSTTDCDAVRGEITKLVLEHTEEAMRRWNASRQYFQKIEADLIKNFKDVFNLIEEKHNQEIEQALSAGLDPGPTASAQDTNVIIGDEEFGVLEKVILGVTAPIWIPVGIAVGVLAAIVGLPVIGLQAIKESIDKRAVDKKFMKTYNEDKSGYIKAITDRIVQELCETRQLEDFVNGCLERPIECLLKLKSAIPKIQEADKQMIDALANESRSQRVLRELYTPQFQDCNALQGKLALFNLKRLRQIEYNLDELLASMLQKIGSGGFGQVYKVQIKSQGTLKEAALKIAKEVITEDNVIEFHNEEECLRYLKDPHIVDYYGLAAAPHPESGGLRLGVLMECCPHTLLSWLNGHKERTPAWWPDDEGRMKEGFNTVKGLALQLCLGLKVVHEKRYMHRDLKLENVLVTEKGVVKIADMGLAKNLEEVTGTQAGTLLYAAPEVFHGRDKYDISADIYSLGFCLLEMWYGLSVTEDKEYLLKVFTSGTQRSVAPPTKLAIPNTAPPCSGWVSLMKGCWKDPKSRPPAGDCVQLMSKMKL</sequence>
<dbReference type="CDD" id="cd00180">
    <property type="entry name" value="PKc"/>
    <property type="match status" value="1"/>
</dbReference>
<dbReference type="Gene3D" id="3.40.50.300">
    <property type="entry name" value="P-loop containing nucleotide triphosphate hydrolases"/>
    <property type="match status" value="1"/>
</dbReference>
<dbReference type="InterPro" id="IPR000719">
    <property type="entry name" value="Prot_kinase_dom"/>
</dbReference>
<dbReference type="InterPro" id="IPR027417">
    <property type="entry name" value="P-loop_NTPase"/>
</dbReference>
<reference evidence="6" key="1">
    <citation type="submission" date="2022-01" db="EMBL/GenBank/DDBJ databases">
        <authorList>
            <person name="Braso-Vives M."/>
        </authorList>
    </citation>
    <scope>NUCLEOTIDE SEQUENCE</scope>
</reference>
<evidence type="ECO:0000313" key="7">
    <source>
        <dbReference type="Proteomes" id="UP000838412"/>
    </source>
</evidence>
<dbReference type="SMART" id="SM00220">
    <property type="entry name" value="S_TKc"/>
    <property type="match status" value="1"/>
</dbReference>
<dbReference type="Pfam" id="PF00069">
    <property type="entry name" value="Pkinase"/>
    <property type="match status" value="1"/>
</dbReference>
<dbReference type="PROSITE" id="PS00107">
    <property type="entry name" value="PROTEIN_KINASE_ATP"/>
    <property type="match status" value="1"/>
</dbReference>
<keyword evidence="4" id="KW-1133">Transmembrane helix</keyword>
<evidence type="ECO:0000256" key="1">
    <source>
        <dbReference type="ARBA" id="ARBA00022741"/>
    </source>
</evidence>
<evidence type="ECO:0000313" key="6">
    <source>
        <dbReference type="EMBL" id="CAH1238237.1"/>
    </source>
</evidence>
<protein>
    <submittedName>
        <fullName evidence="6">MAP3K15 protein</fullName>
    </submittedName>
</protein>
<dbReference type="PANTHER" id="PTHR26392">
    <property type="entry name" value="MITOGEN-ACTIVATED PROTEIN KINASE KINASE KINASE 7-RELATED"/>
    <property type="match status" value="1"/>
</dbReference>
<dbReference type="SUPFAM" id="SSF56112">
    <property type="entry name" value="Protein kinase-like (PK-like)"/>
    <property type="match status" value="1"/>
</dbReference>
<keyword evidence="2 3" id="KW-0067">ATP-binding</keyword>
<evidence type="ECO:0000256" key="4">
    <source>
        <dbReference type="SAM" id="Phobius"/>
    </source>
</evidence>
<keyword evidence="7" id="KW-1185">Reference proteome</keyword>
<dbReference type="Proteomes" id="UP000838412">
    <property type="component" value="Chromosome 10"/>
</dbReference>
<dbReference type="Gene3D" id="1.10.510.10">
    <property type="entry name" value="Transferase(Phosphotransferase) domain 1"/>
    <property type="match status" value="1"/>
</dbReference>
<dbReference type="EMBL" id="OV696695">
    <property type="protein sequence ID" value="CAH1238237.1"/>
    <property type="molecule type" value="Genomic_DNA"/>
</dbReference>
<keyword evidence="4" id="KW-0472">Membrane</keyword>
<keyword evidence="4" id="KW-0812">Transmembrane</keyword>
<gene>
    <name evidence="6" type="primary">MAP3K15</name>
    <name evidence="6" type="ORF">BLAG_LOCUS2929</name>
</gene>
<accession>A0A8J9VDM4</accession>
<dbReference type="Pfam" id="PF00350">
    <property type="entry name" value="Dynamin_N"/>
    <property type="match status" value="1"/>
</dbReference>
<dbReference type="InterPro" id="IPR008271">
    <property type="entry name" value="Ser/Thr_kinase_AS"/>
</dbReference>
<proteinExistence type="predicted"/>
<dbReference type="InterPro" id="IPR011009">
    <property type="entry name" value="Kinase-like_dom_sf"/>
</dbReference>
<keyword evidence="1 3" id="KW-0547">Nucleotide-binding</keyword>
<dbReference type="InterPro" id="IPR017441">
    <property type="entry name" value="Protein_kinase_ATP_BS"/>
</dbReference>
<feature type="transmembrane region" description="Helical" evidence="4">
    <location>
        <begin position="581"/>
        <end position="603"/>
    </location>
</feature>
<evidence type="ECO:0000256" key="3">
    <source>
        <dbReference type="PROSITE-ProRule" id="PRU10141"/>
    </source>
</evidence>
<evidence type="ECO:0000256" key="2">
    <source>
        <dbReference type="ARBA" id="ARBA00022840"/>
    </source>
</evidence>
<organism evidence="6 7">
    <name type="scientific">Branchiostoma lanceolatum</name>
    <name type="common">Common lancelet</name>
    <name type="synonym">Amphioxus lanceolatum</name>
    <dbReference type="NCBI Taxonomy" id="7740"/>
    <lineage>
        <taxon>Eukaryota</taxon>
        <taxon>Metazoa</taxon>
        <taxon>Chordata</taxon>
        <taxon>Cephalochordata</taxon>
        <taxon>Leptocardii</taxon>
        <taxon>Amphioxiformes</taxon>
        <taxon>Branchiostomatidae</taxon>
        <taxon>Branchiostoma</taxon>
    </lineage>
</organism>
<dbReference type="SUPFAM" id="SSF52540">
    <property type="entry name" value="P-loop containing nucleoside triphosphate hydrolases"/>
    <property type="match status" value="1"/>
</dbReference>
<dbReference type="PROSITE" id="PS00108">
    <property type="entry name" value="PROTEIN_KINASE_ST"/>
    <property type="match status" value="1"/>
</dbReference>
<dbReference type="GO" id="GO:0004672">
    <property type="term" value="F:protein kinase activity"/>
    <property type="evidence" value="ECO:0007669"/>
    <property type="project" value="InterPro"/>
</dbReference>
<dbReference type="AlphaFoldDB" id="A0A8J9VDM4"/>
<dbReference type="InterPro" id="IPR045063">
    <property type="entry name" value="Dynamin_N"/>
</dbReference>